<feature type="transmembrane region" description="Helical" evidence="4">
    <location>
        <begin position="242"/>
        <end position="260"/>
    </location>
</feature>
<evidence type="ECO:0000256" key="1">
    <source>
        <dbReference type="ARBA" id="ARBA00004141"/>
    </source>
</evidence>
<dbReference type="GO" id="GO:0022857">
    <property type="term" value="F:transmembrane transporter activity"/>
    <property type="evidence" value="ECO:0007669"/>
    <property type="project" value="InterPro"/>
</dbReference>
<dbReference type="Proteomes" id="UP000799539">
    <property type="component" value="Unassembled WGS sequence"/>
</dbReference>
<name>A0A6A6F2M9_9PEZI</name>
<feature type="compositionally biased region" description="Basic and acidic residues" evidence="3">
    <location>
        <begin position="470"/>
        <end position="483"/>
    </location>
</feature>
<dbReference type="InterPro" id="IPR050327">
    <property type="entry name" value="Proton-linked_MCT"/>
</dbReference>
<feature type="region of interest" description="Disordered" evidence="3">
    <location>
        <begin position="451"/>
        <end position="483"/>
    </location>
</feature>
<dbReference type="InterPro" id="IPR036259">
    <property type="entry name" value="MFS_trans_sf"/>
</dbReference>
<feature type="transmembrane region" description="Helical" evidence="4">
    <location>
        <begin position="392"/>
        <end position="414"/>
    </location>
</feature>
<comment type="similarity">
    <text evidence="2">Belongs to the major facilitator superfamily. Monocarboxylate porter (TC 2.A.1.13) family.</text>
</comment>
<feature type="transmembrane region" description="Helical" evidence="4">
    <location>
        <begin position="326"/>
        <end position="347"/>
    </location>
</feature>
<reference evidence="5" key="1">
    <citation type="journal article" date="2020" name="Stud. Mycol.">
        <title>101 Dothideomycetes genomes: a test case for predicting lifestyles and emergence of pathogens.</title>
        <authorList>
            <person name="Haridas S."/>
            <person name="Albert R."/>
            <person name="Binder M."/>
            <person name="Bloem J."/>
            <person name="Labutti K."/>
            <person name="Salamov A."/>
            <person name="Andreopoulos B."/>
            <person name="Baker S."/>
            <person name="Barry K."/>
            <person name="Bills G."/>
            <person name="Bluhm B."/>
            <person name="Cannon C."/>
            <person name="Castanera R."/>
            <person name="Culley D."/>
            <person name="Daum C."/>
            <person name="Ezra D."/>
            <person name="Gonzalez J."/>
            <person name="Henrissat B."/>
            <person name="Kuo A."/>
            <person name="Liang C."/>
            <person name="Lipzen A."/>
            <person name="Lutzoni F."/>
            <person name="Magnuson J."/>
            <person name="Mondo S."/>
            <person name="Nolan M."/>
            <person name="Ohm R."/>
            <person name="Pangilinan J."/>
            <person name="Park H.-J."/>
            <person name="Ramirez L."/>
            <person name="Alfaro M."/>
            <person name="Sun H."/>
            <person name="Tritt A."/>
            <person name="Yoshinaga Y."/>
            <person name="Zwiers L.-H."/>
            <person name="Turgeon B."/>
            <person name="Goodwin S."/>
            <person name="Spatafora J."/>
            <person name="Crous P."/>
            <person name="Grigoriev I."/>
        </authorList>
    </citation>
    <scope>NUCLEOTIDE SEQUENCE</scope>
    <source>
        <strain evidence="5">SCOH1-5</strain>
    </source>
</reference>
<proteinExistence type="inferred from homology"/>
<feature type="transmembrane region" description="Helical" evidence="4">
    <location>
        <begin position="62"/>
        <end position="87"/>
    </location>
</feature>
<evidence type="ECO:0000256" key="2">
    <source>
        <dbReference type="ARBA" id="ARBA00006727"/>
    </source>
</evidence>
<dbReference type="InterPro" id="IPR011701">
    <property type="entry name" value="MFS"/>
</dbReference>
<feature type="transmembrane region" description="Helical" evidence="4">
    <location>
        <begin position="160"/>
        <end position="179"/>
    </location>
</feature>
<dbReference type="OrthoDB" id="6509908at2759"/>
<dbReference type="PANTHER" id="PTHR11360:SF234">
    <property type="entry name" value="MFS-TYPE TRANSPORTER DBAD-RELATED"/>
    <property type="match status" value="1"/>
</dbReference>
<keyword evidence="4" id="KW-0472">Membrane</keyword>
<dbReference type="GO" id="GO:0016020">
    <property type="term" value="C:membrane"/>
    <property type="evidence" value="ECO:0007669"/>
    <property type="project" value="UniProtKB-SubCell"/>
</dbReference>
<evidence type="ECO:0000256" key="4">
    <source>
        <dbReference type="SAM" id="Phobius"/>
    </source>
</evidence>
<dbReference type="PANTHER" id="PTHR11360">
    <property type="entry name" value="MONOCARBOXYLATE TRANSPORTER"/>
    <property type="match status" value="1"/>
</dbReference>
<evidence type="ECO:0000313" key="6">
    <source>
        <dbReference type="Proteomes" id="UP000799539"/>
    </source>
</evidence>
<evidence type="ECO:0008006" key="7">
    <source>
        <dbReference type="Google" id="ProtNLM"/>
    </source>
</evidence>
<sequence>MAGRNNPTDLANEDEPTWPTDWRAYVCLLAGFNLMFNSWGLVNAYGTYASFYMNFLMRGKDLLLFNLIGGTQSFVVLGLSGVVGRFLDAGFTRYLILTGTVLVSVGSFTLGFVNGDGGVDQGNFGLTWLTQGFISGLGMACFFVSSSQVVATWFKKKKGFAIGIVASGASIAGLVYPTMTKFLIDSSGFNAAARWVSLVVLLTSCLALACANPNPKHIIRKPDDWMRWEVFVDSHAFRNKSYASFVASIAFLFLGFYAIFFNLEEWAFSNGIGYRRSPGSVGLNADLPAKTPDGKIETFWLLAIMNACSTIGRLSSSYFCDLFGALNVHCFVTLVASLLTLILWSLASGFPSALIFVITFGAFSGAVIGLPPASVAYILGNTPEAQAKLGQWTGMMYTCAAIPSLVGPVIAGHMITRYSTYITVQIWSGICLLLSAASMGCAIYFRYTDEKPQEKPKQNRQLSLATEASSRYDREKNGSKEDV</sequence>
<accession>A0A6A6F2M9</accession>
<keyword evidence="4" id="KW-1133">Transmembrane helix</keyword>
<dbReference type="EMBL" id="ML992704">
    <property type="protein sequence ID" value="KAF2207409.1"/>
    <property type="molecule type" value="Genomic_DNA"/>
</dbReference>
<organism evidence="5 6">
    <name type="scientific">Cercospora zeae-maydis SCOH1-5</name>
    <dbReference type="NCBI Taxonomy" id="717836"/>
    <lineage>
        <taxon>Eukaryota</taxon>
        <taxon>Fungi</taxon>
        <taxon>Dikarya</taxon>
        <taxon>Ascomycota</taxon>
        <taxon>Pezizomycotina</taxon>
        <taxon>Dothideomycetes</taxon>
        <taxon>Dothideomycetidae</taxon>
        <taxon>Mycosphaerellales</taxon>
        <taxon>Mycosphaerellaceae</taxon>
        <taxon>Cercospora</taxon>
    </lineage>
</organism>
<feature type="compositionally biased region" description="Polar residues" evidence="3">
    <location>
        <begin position="459"/>
        <end position="469"/>
    </location>
</feature>
<feature type="transmembrane region" description="Helical" evidence="4">
    <location>
        <begin position="426"/>
        <end position="447"/>
    </location>
</feature>
<feature type="transmembrane region" description="Helical" evidence="4">
    <location>
        <begin position="94"/>
        <end position="113"/>
    </location>
</feature>
<feature type="transmembrane region" description="Helical" evidence="4">
    <location>
        <begin position="22"/>
        <end position="42"/>
    </location>
</feature>
<feature type="transmembrane region" description="Helical" evidence="4">
    <location>
        <begin position="353"/>
        <end position="380"/>
    </location>
</feature>
<dbReference type="SUPFAM" id="SSF103473">
    <property type="entry name" value="MFS general substrate transporter"/>
    <property type="match status" value="1"/>
</dbReference>
<dbReference type="Gene3D" id="1.20.1250.20">
    <property type="entry name" value="MFS general substrate transporter like domains"/>
    <property type="match status" value="2"/>
</dbReference>
<keyword evidence="4" id="KW-0812">Transmembrane</keyword>
<dbReference type="Pfam" id="PF07690">
    <property type="entry name" value="MFS_1"/>
    <property type="match status" value="1"/>
</dbReference>
<dbReference type="AlphaFoldDB" id="A0A6A6F2M9"/>
<feature type="transmembrane region" description="Helical" evidence="4">
    <location>
        <begin position="133"/>
        <end position="153"/>
    </location>
</feature>
<evidence type="ECO:0000313" key="5">
    <source>
        <dbReference type="EMBL" id="KAF2207409.1"/>
    </source>
</evidence>
<comment type="subcellular location">
    <subcellularLocation>
        <location evidence="1">Membrane</location>
        <topology evidence="1">Multi-pass membrane protein</topology>
    </subcellularLocation>
</comment>
<evidence type="ECO:0000256" key="3">
    <source>
        <dbReference type="SAM" id="MobiDB-lite"/>
    </source>
</evidence>
<keyword evidence="6" id="KW-1185">Reference proteome</keyword>
<gene>
    <name evidence="5" type="ORF">CERZMDRAFT_51274</name>
</gene>
<protein>
    <recommendedName>
        <fullName evidence="7">Major facilitator superfamily (MFS) profile domain-containing protein</fullName>
    </recommendedName>
</protein>
<feature type="transmembrane region" description="Helical" evidence="4">
    <location>
        <begin position="191"/>
        <end position="211"/>
    </location>
</feature>